<organism evidence="1 2">
    <name type="scientific">Lentinus brumalis</name>
    <dbReference type="NCBI Taxonomy" id="2498619"/>
    <lineage>
        <taxon>Eukaryota</taxon>
        <taxon>Fungi</taxon>
        <taxon>Dikarya</taxon>
        <taxon>Basidiomycota</taxon>
        <taxon>Agaricomycotina</taxon>
        <taxon>Agaricomycetes</taxon>
        <taxon>Polyporales</taxon>
        <taxon>Polyporaceae</taxon>
        <taxon>Lentinus</taxon>
    </lineage>
</organism>
<accession>A0A371CW28</accession>
<protein>
    <submittedName>
        <fullName evidence="1">Uncharacterized protein</fullName>
    </submittedName>
</protein>
<evidence type="ECO:0000313" key="1">
    <source>
        <dbReference type="EMBL" id="RDX44475.1"/>
    </source>
</evidence>
<dbReference type="AlphaFoldDB" id="A0A371CW28"/>
<keyword evidence="2" id="KW-1185">Reference proteome</keyword>
<dbReference type="EMBL" id="KZ857449">
    <property type="protein sequence ID" value="RDX44475.1"/>
    <property type="molecule type" value="Genomic_DNA"/>
</dbReference>
<proteinExistence type="predicted"/>
<reference evidence="1 2" key="1">
    <citation type="journal article" date="2018" name="Biotechnol. Biofuels">
        <title>Integrative visual omics of the white-rot fungus Polyporus brumalis exposes the biotechnological potential of its oxidative enzymes for delignifying raw plant biomass.</title>
        <authorList>
            <person name="Miyauchi S."/>
            <person name="Rancon A."/>
            <person name="Drula E."/>
            <person name="Hage H."/>
            <person name="Chaduli D."/>
            <person name="Favel A."/>
            <person name="Grisel S."/>
            <person name="Henrissat B."/>
            <person name="Herpoel-Gimbert I."/>
            <person name="Ruiz-Duenas F.J."/>
            <person name="Chevret D."/>
            <person name="Hainaut M."/>
            <person name="Lin J."/>
            <person name="Wang M."/>
            <person name="Pangilinan J."/>
            <person name="Lipzen A."/>
            <person name="Lesage-Meessen L."/>
            <person name="Navarro D."/>
            <person name="Riley R."/>
            <person name="Grigoriev I.V."/>
            <person name="Zhou S."/>
            <person name="Raouche S."/>
            <person name="Rosso M.N."/>
        </authorList>
    </citation>
    <scope>NUCLEOTIDE SEQUENCE [LARGE SCALE GENOMIC DNA]</scope>
    <source>
        <strain evidence="1 2">BRFM 1820</strain>
    </source>
</reference>
<gene>
    <name evidence="1" type="ORF">OH76DRAFT_1094676</name>
</gene>
<name>A0A371CW28_9APHY</name>
<sequence length="169" mass="18027">MGPTVEHLIIAHASYIDFTRERKFMTLGSPEGSAILQSTHLRSLDILVVGPSHMPEVDLELCEFLTDSTIHRPPPGIRTVRFVLQAVLGVEAPADEGTVGQPGDETTLWSCVKDAFAQLFARGHDSRFPSSASGADGGSRSAGTVSGHSLTPFDRISVGIWSECAVLAV</sequence>
<evidence type="ECO:0000313" key="2">
    <source>
        <dbReference type="Proteomes" id="UP000256964"/>
    </source>
</evidence>
<dbReference type="Proteomes" id="UP000256964">
    <property type="component" value="Unassembled WGS sequence"/>
</dbReference>